<feature type="coiled-coil region" evidence="1">
    <location>
        <begin position="180"/>
        <end position="223"/>
    </location>
</feature>
<evidence type="ECO:0000313" key="4">
    <source>
        <dbReference type="Proteomes" id="UP000241890"/>
    </source>
</evidence>
<feature type="compositionally biased region" description="Basic and acidic residues" evidence="2">
    <location>
        <begin position="354"/>
        <end position="366"/>
    </location>
</feature>
<evidence type="ECO:0000313" key="3">
    <source>
        <dbReference type="EMBL" id="GBG29367.1"/>
    </source>
</evidence>
<feature type="region of interest" description="Disordered" evidence="2">
    <location>
        <begin position="104"/>
        <end position="131"/>
    </location>
</feature>
<name>A0A2R5GEK3_9STRA</name>
<feature type="compositionally biased region" description="Basic and acidic residues" evidence="2">
    <location>
        <begin position="111"/>
        <end position="131"/>
    </location>
</feature>
<keyword evidence="4" id="KW-1185">Reference proteome</keyword>
<feature type="compositionally biased region" description="Acidic residues" evidence="2">
    <location>
        <begin position="7"/>
        <end position="20"/>
    </location>
</feature>
<protein>
    <submittedName>
        <fullName evidence="3">Uncharacterized protein</fullName>
    </submittedName>
</protein>
<dbReference type="InParanoid" id="A0A2R5GEK3"/>
<dbReference type="AlphaFoldDB" id="A0A2R5GEK3"/>
<evidence type="ECO:0000256" key="1">
    <source>
        <dbReference type="SAM" id="Coils"/>
    </source>
</evidence>
<reference evidence="3 4" key="1">
    <citation type="submission" date="2017-12" db="EMBL/GenBank/DDBJ databases">
        <title>Sequencing, de novo assembly and annotation of complete genome of a new Thraustochytrid species, strain FCC1311.</title>
        <authorList>
            <person name="Sedici K."/>
            <person name="Godart F."/>
            <person name="Aiese Cigliano R."/>
            <person name="Sanseverino W."/>
            <person name="Barakat M."/>
            <person name="Ortet P."/>
            <person name="Marechal E."/>
            <person name="Cagnac O."/>
            <person name="Amato A."/>
        </authorList>
    </citation>
    <scope>NUCLEOTIDE SEQUENCE [LARGE SCALE GENOMIC DNA]</scope>
</reference>
<evidence type="ECO:0000256" key="2">
    <source>
        <dbReference type="SAM" id="MobiDB-lite"/>
    </source>
</evidence>
<feature type="coiled-coil region" evidence="1">
    <location>
        <begin position="266"/>
        <end position="307"/>
    </location>
</feature>
<gene>
    <name evidence="3" type="ORF">FCC1311_055892</name>
</gene>
<dbReference type="EMBL" id="BEYU01000056">
    <property type="protein sequence ID" value="GBG29367.1"/>
    <property type="molecule type" value="Genomic_DNA"/>
</dbReference>
<feature type="compositionally biased region" description="Basic and acidic residues" evidence="2">
    <location>
        <begin position="35"/>
        <end position="53"/>
    </location>
</feature>
<accession>A0A2R5GEK3</accession>
<dbReference type="Proteomes" id="UP000241890">
    <property type="component" value="Unassembled WGS sequence"/>
</dbReference>
<organism evidence="3 4">
    <name type="scientific">Hondaea fermentalgiana</name>
    <dbReference type="NCBI Taxonomy" id="2315210"/>
    <lineage>
        <taxon>Eukaryota</taxon>
        <taxon>Sar</taxon>
        <taxon>Stramenopiles</taxon>
        <taxon>Bigyra</taxon>
        <taxon>Labyrinthulomycetes</taxon>
        <taxon>Thraustochytrida</taxon>
        <taxon>Thraustochytriidae</taxon>
        <taxon>Hondaea</taxon>
    </lineage>
</organism>
<sequence length="802" mass="89549">MGSLDADASDAESVISEDPEETKSGGRGGGGAGKEASRVAELEKELAATREQLRATQQTAKDRMREVNRLKGLREDLSAANEANARCKEQVKRLTSDKETLVARVQSAQNAEREAQAEARRKNAEASEARKELTKIREDLEWERKFRAGQEKAKDRLTRTVQVLQTQVKQQTDFTGVAQKQLLEEQKEVHRERAQRLLEVHKLKATQDERDEMRALAEKKLAEAESALRSADYMHKQLEPLRYSLQEFERLAQDDAAQIESQGSLLAEAAANAERLQMSIARKDEEIELLTRRLEKLSKAQSSLRAQVFRLLKTHPELASFVPQVAQSSLSGVMATRALGSEGQIPALGSRTQSLRDDLTERTHESDGDEDEAARNSAIKFALLLDDCLEQLDDKPRTAFERLTMPEIAGSKPLNETSCDAGERSIMDVFREETFDVAALLASATHGTVPTRRIFDTRIEFAVARDALLVEALLVQKGFVAACTQKRLQVMCCLQEEALLPAELRDLRLCVRPNMQSTPDAVNDNDEEEEEESALMARFCECKLRSLLHECGWASLDADDPWKLYQVTAEDLARPMTEVAAAVVRVNFRAQKDEMKFSAHVATTEVVAMAKPEHLRPGAHLILLPTSENVLLSISEIAPADIALKPTATDRWLEKHNADMKSDRVQIPDPRSFADFSWRMRCETGLSVPPSCSATFVCAKATESGLSSSAPFLFCMSSFTTVPRRRASSLVLSLAVVLALPPLHWFQNLKFAWRSLRLIPESYQTQRGKCPSFVHGFVSANFLRQGEKRTCWLAFVGTDGNN</sequence>
<proteinExistence type="predicted"/>
<feature type="region of interest" description="Disordered" evidence="2">
    <location>
        <begin position="344"/>
        <end position="373"/>
    </location>
</feature>
<keyword evidence="1" id="KW-0175">Coiled coil</keyword>
<feature type="region of interest" description="Disordered" evidence="2">
    <location>
        <begin position="1"/>
        <end position="71"/>
    </location>
</feature>
<feature type="compositionally biased region" description="Basic and acidic residues" evidence="2">
    <location>
        <begin position="60"/>
        <end position="71"/>
    </location>
</feature>
<comment type="caution">
    <text evidence="3">The sequence shown here is derived from an EMBL/GenBank/DDBJ whole genome shotgun (WGS) entry which is preliminary data.</text>
</comment>